<dbReference type="Proteomes" id="UP000030689">
    <property type="component" value="Unassembled WGS sequence"/>
</dbReference>
<comment type="similarity">
    <text evidence="1">Belongs to the mTERF family.</text>
</comment>
<dbReference type="eggNOG" id="KOG1267">
    <property type="taxonomic scope" value="Eukaryota"/>
</dbReference>
<dbReference type="SMART" id="SM00733">
    <property type="entry name" value="Mterf"/>
    <property type="match status" value="2"/>
</dbReference>
<dbReference type="Gramene" id="ESQ29208">
    <property type="protein sequence ID" value="ESQ29208"/>
    <property type="gene ID" value="EUTSA_v10023868mg"/>
</dbReference>
<dbReference type="GO" id="GO:0005737">
    <property type="term" value="C:cytoplasm"/>
    <property type="evidence" value="ECO:0007669"/>
    <property type="project" value="UniProtKB-ARBA"/>
</dbReference>
<dbReference type="STRING" id="72664.V4KPC2"/>
<evidence type="ECO:0000256" key="2">
    <source>
        <dbReference type="ARBA" id="ARBA00022472"/>
    </source>
</evidence>
<dbReference type="Pfam" id="PF02536">
    <property type="entry name" value="mTERF"/>
    <property type="match status" value="1"/>
</dbReference>
<evidence type="ECO:0000256" key="1">
    <source>
        <dbReference type="ARBA" id="ARBA00007692"/>
    </source>
</evidence>
<dbReference type="Gene3D" id="1.25.70.10">
    <property type="entry name" value="Transcription termination factor 3, mitochondrial"/>
    <property type="match status" value="1"/>
</dbReference>
<keyword evidence="5" id="KW-1185">Reference proteome</keyword>
<protein>
    <submittedName>
        <fullName evidence="4">Uncharacterized protein</fullName>
    </submittedName>
</protein>
<keyword evidence="2" id="KW-0805">Transcription regulation</keyword>
<keyword evidence="3" id="KW-0809">Transit peptide</keyword>
<reference evidence="4 5" key="1">
    <citation type="journal article" date="2013" name="Front. Plant Sci.">
        <title>The Reference Genome of the Halophytic Plant Eutrema salsugineum.</title>
        <authorList>
            <person name="Yang R."/>
            <person name="Jarvis D.E."/>
            <person name="Chen H."/>
            <person name="Beilstein M.A."/>
            <person name="Grimwood J."/>
            <person name="Jenkins J."/>
            <person name="Shu S."/>
            <person name="Prochnik S."/>
            <person name="Xin M."/>
            <person name="Ma C."/>
            <person name="Schmutz J."/>
            <person name="Wing R.A."/>
            <person name="Mitchell-Olds T."/>
            <person name="Schumaker K.S."/>
            <person name="Wang X."/>
        </authorList>
    </citation>
    <scope>NUCLEOTIDE SEQUENCE [LARGE SCALE GENOMIC DNA]</scope>
</reference>
<dbReference type="AlphaFoldDB" id="V4KPC2"/>
<accession>V4KPC2</accession>
<dbReference type="InterPro" id="IPR003690">
    <property type="entry name" value="MTERF"/>
</dbReference>
<name>V4KPC2_EUTSA</name>
<sequence>MYTTLILHGRRSLVLQKWLNLRGPLQNGFSAFSNPFSSASAAADVSPPQYGRKEKIFNVSYLVDSLGLTQKLAESISRKVGSEGKGDPDSVLKLLKINGFTDSQISTIITVYPLLLIADAEESLGPKLQFLQSRGASSSELTEILSTVPKILGIKKDKAFSVYYGFIKEIIEADKSSKLKKLCLSLPPGSVQKKKLRNVLV</sequence>
<dbReference type="PANTHER" id="PTHR13068:SF133">
    <property type="entry name" value="MITOCHONDRIAL TRANSCRIPTION TERMINATION FACTOR FAMILY PROTEIN"/>
    <property type="match status" value="1"/>
</dbReference>
<dbReference type="PANTHER" id="PTHR13068">
    <property type="entry name" value="CGI-12 PROTEIN-RELATED"/>
    <property type="match status" value="1"/>
</dbReference>
<dbReference type="OMA" id="QYGRKEK"/>
<evidence type="ECO:0000256" key="3">
    <source>
        <dbReference type="ARBA" id="ARBA00022946"/>
    </source>
</evidence>
<dbReference type="InterPro" id="IPR038538">
    <property type="entry name" value="MTERF_sf"/>
</dbReference>
<dbReference type="GO" id="GO:0003676">
    <property type="term" value="F:nucleic acid binding"/>
    <property type="evidence" value="ECO:0007669"/>
    <property type="project" value="InterPro"/>
</dbReference>
<gene>
    <name evidence="4" type="ORF">EUTSA_v10023868mg</name>
</gene>
<dbReference type="EMBL" id="KI517881">
    <property type="protein sequence ID" value="ESQ29208.1"/>
    <property type="molecule type" value="Genomic_DNA"/>
</dbReference>
<dbReference type="KEGG" id="eus:EUTSA_v10023868mg"/>
<keyword evidence="2" id="KW-0806">Transcription termination</keyword>
<dbReference type="GO" id="GO:0006353">
    <property type="term" value="P:DNA-templated transcription termination"/>
    <property type="evidence" value="ECO:0007669"/>
    <property type="project" value="UniProtKB-KW"/>
</dbReference>
<evidence type="ECO:0000313" key="5">
    <source>
        <dbReference type="Proteomes" id="UP000030689"/>
    </source>
</evidence>
<keyword evidence="2" id="KW-0804">Transcription</keyword>
<proteinExistence type="inferred from homology"/>
<evidence type="ECO:0000313" key="4">
    <source>
        <dbReference type="EMBL" id="ESQ29208.1"/>
    </source>
</evidence>
<organism evidence="4 5">
    <name type="scientific">Eutrema salsugineum</name>
    <name type="common">Saltwater cress</name>
    <name type="synonym">Sisymbrium salsugineum</name>
    <dbReference type="NCBI Taxonomy" id="72664"/>
    <lineage>
        <taxon>Eukaryota</taxon>
        <taxon>Viridiplantae</taxon>
        <taxon>Streptophyta</taxon>
        <taxon>Embryophyta</taxon>
        <taxon>Tracheophyta</taxon>
        <taxon>Spermatophyta</taxon>
        <taxon>Magnoliopsida</taxon>
        <taxon>eudicotyledons</taxon>
        <taxon>Gunneridae</taxon>
        <taxon>Pentapetalae</taxon>
        <taxon>rosids</taxon>
        <taxon>malvids</taxon>
        <taxon>Brassicales</taxon>
        <taxon>Brassicaceae</taxon>
        <taxon>Eutremeae</taxon>
        <taxon>Eutrema</taxon>
    </lineage>
</organism>